<feature type="domain" description="PH" evidence="9">
    <location>
        <begin position="44"/>
        <end position="148"/>
    </location>
</feature>
<feature type="compositionally biased region" description="Low complexity" evidence="8">
    <location>
        <begin position="296"/>
        <end position="310"/>
    </location>
</feature>
<feature type="region of interest" description="Disordered" evidence="8">
    <location>
        <begin position="1308"/>
        <end position="1332"/>
    </location>
</feature>
<feature type="domain" description="Fibronectin type-III" evidence="11">
    <location>
        <begin position="3548"/>
        <end position="3648"/>
    </location>
</feature>
<feature type="compositionally biased region" description="Polar residues" evidence="8">
    <location>
        <begin position="2386"/>
        <end position="2405"/>
    </location>
</feature>
<evidence type="ECO:0000259" key="9">
    <source>
        <dbReference type="PROSITE" id="PS50003"/>
    </source>
</evidence>
<keyword evidence="2" id="KW-0963">Cytoplasm</keyword>
<feature type="domain" description="Ig-like" evidence="10">
    <location>
        <begin position="2835"/>
        <end position="2932"/>
    </location>
</feature>
<dbReference type="InterPro" id="IPR036179">
    <property type="entry name" value="Ig-like_dom_sf"/>
</dbReference>
<dbReference type="SUPFAM" id="SSF50729">
    <property type="entry name" value="PH domain-like"/>
    <property type="match status" value="1"/>
</dbReference>
<dbReference type="PANTHER" id="PTHR45080:SF8">
    <property type="entry name" value="IG-LIKE DOMAIN-CONTAINING PROTEIN"/>
    <property type="match status" value="1"/>
</dbReference>
<dbReference type="SUPFAM" id="SSF48726">
    <property type="entry name" value="Immunoglobulin"/>
    <property type="match status" value="20"/>
</dbReference>
<dbReference type="SMART" id="SM00060">
    <property type="entry name" value="FN3"/>
    <property type="match status" value="1"/>
</dbReference>
<evidence type="ECO:0000256" key="6">
    <source>
        <dbReference type="ARBA" id="ARBA00023319"/>
    </source>
</evidence>
<evidence type="ECO:0008006" key="14">
    <source>
        <dbReference type="Google" id="ProtNLM"/>
    </source>
</evidence>
<feature type="domain" description="Ig-like" evidence="10">
    <location>
        <begin position="3333"/>
        <end position="3421"/>
    </location>
</feature>
<feature type="compositionally biased region" description="Pro residues" evidence="8">
    <location>
        <begin position="780"/>
        <end position="793"/>
    </location>
</feature>
<feature type="compositionally biased region" description="Basic and acidic residues" evidence="8">
    <location>
        <begin position="557"/>
        <end position="576"/>
    </location>
</feature>
<dbReference type="SMART" id="SM00409">
    <property type="entry name" value="IG"/>
    <property type="match status" value="18"/>
</dbReference>
<feature type="region of interest" description="Disordered" evidence="8">
    <location>
        <begin position="292"/>
        <end position="321"/>
    </location>
</feature>
<feature type="compositionally biased region" description="Basic and acidic residues" evidence="8">
    <location>
        <begin position="813"/>
        <end position="826"/>
    </location>
</feature>
<feature type="coiled-coil region" evidence="7">
    <location>
        <begin position="378"/>
        <end position="405"/>
    </location>
</feature>
<feature type="compositionally biased region" description="Basic and acidic residues" evidence="8">
    <location>
        <begin position="535"/>
        <end position="544"/>
    </location>
</feature>
<dbReference type="GO" id="GO:0005524">
    <property type="term" value="F:ATP binding"/>
    <property type="evidence" value="ECO:0007669"/>
    <property type="project" value="UniProtKB-KW"/>
</dbReference>
<dbReference type="SMART" id="SM00408">
    <property type="entry name" value="IGc2"/>
    <property type="match status" value="15"/>
</dbReference>
<evidence type="ECO:0000256" key="4">
    <source>
        <dbReference type="ARBA" id="ARBA00022737"/>
    </source>
</evidence>
<organism evidence="12 13">
    <name type="scientific">Anopheles melas</name>
    <dbReference type="NCBI Taxonomy" id="34690"/>
    <lineage>
        <taxon>Eukaryota</taxon>
        <taxon>Metazoa</taxon>
        <taxon>Ecdysozoa</taxon>
        <taxon>Arthropoda</taxon>
        <taxon>Hexapoda</taxon>
        <taxon>Insecta</taxon>
        <taxon>Pterygota</taxon>
        <taxon>Neoptera</taxon>
        <taxon>Endopterygota</taxon>
        <taxon>Diptera</taxon>
        <taxon>Nematocera</taxon>
        <taxon>Culicoidea</taxon>
        <taxon>Culicidae</taxon>
        <taxon>Anophelinae</taxon>
        <taxon>Anopheles</taxon>
    </lineage>
</organism>
<evidence type="ECO:0000256" key="7">
    <source>
        <dbReference type="SAM" id="Coils"/>
    </source>
</evidence>
<dbReference type="Proteomes" id="UP000075902">
    <property type="component" value="Unassembled WGS sequence"/>
</dbReference>
<feature type="compositionally biased region" description="Basic and acidic residues" evidence="8">
    <location>
        <begin position="653"/>
        <end position="666"/>
    </location>
</feature>
<feature type="compositionally biased region" description="Basic and acidic residues" evidence="8">
    <location>
        <begin position="311"/>
        <end position="321"/>
    </location>
</feature>
<dbReference type="CDD" id="cd00063">
    <property type="entry name" value="FN3"/>
    <property type="match status" value="1"/>
</dbReference>
<feature type="region of interest" description="Disordered" evidence="8">
    <location>
        <begin position="348"/>
        <end position="378"/>
    </location>
</feature>
<keyword evidence="6" id="KW-0393">Immunoglobulin domain</keyword>
<proteinExistence type="predicted"/>
<feature type="coiled-coil region" evidence="7">
    <location>
        <begin position="992"/>
        <end position="1035"/>
    </location>
</feature>
<dbReference type="SUPFAM" id="SSF49265">
    <property type="entry name" value="Fibronectin type III"/>
    <property type="match status" value="1"/>
</dbReference>
<evidence type="ECO:0000256" key="2">
    <source>
        <dbReference type="ARBA" id="ARBA00022490"/>
    </source>
</evidence>
<feature type="compositionally biased region" description="Basic and acidic residues" evidence="8">
    <location>
        <begin position="759"/>
        <end position="768"/>
    </location>
</feature>
<dbReference type="Pfam" id="PF07679">
    <property type="entry name" value="I-set"/>
    <property type="match status" value="20"/>
</dbReference>
<feature type="compositionally biased region" description="Low complexity" evidence="8">
    <location>
        <begin position="700"/>
        <end position="710"/>
    </location>
</feature>
<dbReference type="PROSITE" id="PS50835">
    <property type="entry name" value="IG_LIKE"/>
    <property type="match status" value="11"/>
</dbReference>
<dbReference type="InterPro" id="IPR003961">
    <property type="entry name" value="FN3_dom"/>
</dbReference>
<protein>
    <recommendedName>
        <fullName evidence="14">Muscle M-line assembly protein unc-89</fullName>
    </recommendedName>
</protein>
<feature type="region of interest" description="Disordered" evidence="8">
    <location>
        <begin position="2356"/>
        <end position="2375"/>
    </location>
</feature>
<feature type="domain" description="Ig-like" evidence="10">
    <location>
        <begin position="3435"/>
        <end position="3524"/>
    </location>
</feature>
<feature type="domain" description="Ig-like" evidence="10">
    <location>
        <begin position="1654"/>
        <end position="1741"/>
    </location>
</feature>
<feature type="compositionally biased region" description="Low complexity" evidence="8">
    <location>
        <begin position="730"/>
        <end position="743"/>
    </location>
</feature>
<dbReference type="Pfam" id="PF22697">
    <property type="entry name" value="SOS1_NGEF_PH"/>
    <property type="match status" value="1"/>
</dbReference>
<feature type="compositionally biased region" description="Low complexity" evidence="8">
    <location>
        <begin position="832"/>
        <end position="857"/>
    </location>
</feature>
<evidence type="ECO:0000313" key="12">
    <source>
        <dbReference type="EnsemblMetazoa" id="AMEC003870-PA"/>
    </source>
</evidence>
<accession>A0A182TKB2</accession>
<dbReference type="InterPro" id="IPR011993">
    <property type="entry name" value="PH-like_dom_sf"/>
</dbReference>
<feature type="compositionally biased region" description="Basic and acidic residues" evidence="8">
    <location>
        <begin position="2406"/>
        <end position="2438"/>
    </location>
</feature>
<evidence type="ECO:0000256" key="5">
    <source>
        <dbReference type="ARBA" id="ARBA00023157"/>
    </source>
</evidence>
<dbReference type="GO" id="GO:0031430">
    <property type="term" value="C:M band"/>
    <property type="evidence" value="ECO:0007669"/>
    <property type="project" value="UniProtKB-SubCell"/>
</dbReference>
<dbReference type="VEuPathDB" id="VectorBase:AMEC003870"/>
<dbReference type="Gene3D" id="2.60.40.10">
    <property type="entry name" value="Immunoglobulins"/>
    <property type="match status" value="21"/>
</dbReference>
<dbReference type="GO" id="GO:0019899">
    <property type="term" value="F:enzyme binding"/>
    <property type="evidence" value="ECO:0007669"/>
    <property type="project" value="UniProtKB-ARBA"/>
</dbReference>
<feature type="compositionally biased region" description="Low complexity" evidence="8">
    <location>
        <begin position="1309"/>
        <end position="1319"/>
    </location>
</feature>
<dbReference type="InterPro" id="IPR003599">
    <property type="entry name" value="Ig_sub"/>
</dbReference>
<dbReference type="STRING" id="34690.A0A182TKB2"/>
<evidence type="ECO:0000256" key="8">
    <source>
        <dbReference type="SAM" id="MobiDB-lite"/>
    </source>
</evidence>
<dbReference type="InterPro" id="IPR007110">
    <property type="entry name" value="Ig-like_dom"/>
</dbReference>
<comment type="subcellular location">
    <subcellularLocation>
        <location evidence="1">Cytoplasm</location>
    </subcellularLocation>
</comment>
<dbReference type="PROSITE" id="PS50853">
    <property type="entry name" value="FN3"/>
    <property type="match status" value="1"/>
</dbReference>
<reference evidence="13" key="1">
    <citation type="submission" date="2014-01" db="EMBL/GenBank/DDBJ databases">
        <title>The Genome Sequence of Anopheles melas CM1001059_A (V2).</title>
        <authorList>
            <consortium name="The Broad Institute Genomics Platform"/>
            <person name="Neafsey D.E."/>
            <person name="Besansky N."/>
            <person name="Howell P."/>
            <person name="Walton C."/>
            <person name="Young S.K."/>
            <person name="Zeng Q."/>
            <person name="Gargeya S."/>
            <person name="Fitzgerald M."/>
            <person name="Haas B."/>
            <person name="Abouelleil A."/>
            <person name="Allen A.W."/>
            <person name="Alvarado L."/>
            <person name="Arachchi H.M."/>
            <person name="Berlin A.M."/>
            <person name="Chapman S.B."/>
            <person name="Gainer-Dewar J."/>
            <person name="Goldberg J."/>
            <person name="Griggs A."/>
            <person name="Gujja S."/>
            <person name="Hansen M."/>
            <person name="Howarth C."/>
            <person name="Imamovic A."/>
            <person name="Ireland A."/>
            <person name="Larimer J."/>
            <person name="McCowan C."/>
            <person name="Murphy C."/>
            <person name="Pearson M."/>
            <person name="Poon T.W."/>
            <person name="Priest M."/>
            <person name="Roberts A."/>
            <person name="Saif S."/>
            <person name="Shea T."/>
            <person name="Sisk P."/>
            <person name="Sykes S."/>
            <person name="Wortman J."/>
            <person name="Nusbaum C."/>
            <person name="Birren B."/>
        </authorList>
    </citation>
    <scope>NUCLEOTIDE SEQUENCE [LARGE SCALE GENOMIC DNA]</scope>
    <source>
        <strain evidence="13">CM1001059</strain>
    </source>
</reference>
<keyword evidence="13" id="KW-1185">Reference proteome</keyword>
<dbReference type="InterPro" id="IPR013783">
    <property type="entry name" value="Ig-like_fold"/>
</dbReference>
<dbReference type="PANTHER" id="PTHR45080">
    <property type="entry name" value="CONTACTIN 5"/>
    <property type="match status" value="1"/>
</dbReference>
<keyword evidence="4" id="KW-0677">Repeat</keyword>
<evidence type="ECO:0000256" key="3">
    <source>
        <dbReference type="ARBA" id="ARBA00022729"/>
    </source>
</evidence>
<keyword evidence="3" id="KW-0732">Signal</keyword>
<feature type="domain" description="Ig-like" evidence="10">
    <location>
        <begin position="1533"/>
        <end position="1639"/>
    </location>
</feature>
<dbReference type="InterPro" id="IPR036116">
    <property type="entry name" value="FN3_sf"/>
</dbReference>
<feature type="compositionally biased region" description="Basic and acidic residues" evidence="8">
    <location>
        <begin position="348"/>
        <end position="362"/>
    </location>
</feature>
<dbReference type="GO" id="GO:0005886">
    <property type="term" value="C:plasma membrane"/>
    <property type="evidence" value="ECO:0007669"/>
    <property type="project" value="TreeGrafter"/>
</dbReference>
<feature type="region of interest" description="Disordered" evidence="8">
    <location>
        <begin position="2386"/>
        <end position="2518"/>
    </location>
</feature>
<reference evidence="12" key="2">
    <citation type="submission" date="2020-05" db="UniProtKB">
        <authorList>
            <consortium name="EnsemblMetazoa"/>
        </authorList>
    </citation>
    <scope>IDENTIFICATION</scope>
    <source>
        <strain evidence="12">CM1001059</strain>
    </source>
</reference>
<evidence type="ECO:0000256" key="1">
    <source>
        <dbReference type="ARBA" id="ARBA00004496"/>
    </source>
</evidence>
<dbReference type="GO" id="GO:0008104">
    <property type="term" value="P:intracellular protein localization"/>
    <property type="evidence" value="ECO:0007669"/>
    <property type="project" value="UniProtKB-ARBA"/>
</dbReference>
<feature type="domain" description="Ig-like" evidence="10">
    <location>
        <begin position="3230"/>
        <end position="3327"/>
    </location>
</feature>
<feature type="domain" description="Ig-like" evidence="10">
    <location>
        <begin position="3037"/>
        <end position="3126"/>
    </location>
</feature>
<dbReference type="InterPro" id="IPR003598">
    <property type="entry name" value="Ig_sub2"/>
</dbReference>
<feature type="domain" description="Ig-like" evidence="10">
    <location>
        <begin position="2030"/>
        <end position="2121"/>
    </location>
</feature>
<feature type="compositionally biased region" description="Basic and acidic residues" evidence="8">
    <location>
        <begin position="720"/>
        <end position="729"/>
    </location>
</feature>
<feature type="compositionally biased region" description="Basic and acidic residues" evidence="8">
    <location>
        <begin position="2448"/>
        <end position="2463"/>
    </location>
</feature>
<dbReference type="GO" id="GO:0007156">
    <property type="term" value="P:homophilic cell adhesion via plasma membrane adhesion molecules"/>
    <property type="evidence" value="ECO:0007669"/>
    <property type="project" value="TreeGrafter"/>
</dbReference>
<dbReference type="Pfam" id="PF00041">
    <property type="entry name" value="fn3"/>
    <property type="match status" value="1"/>
</dbReference>
<feature type="region of interest" description="Disordered" evidence="8">
    <location>
        <begin position="508"/>
        <end position="985"/>
    </location>
</feature>
<keyword evidence="5" id="KW-1015">Disulfide bond</keyword>
<keyword evidence="7" id="KW-0175">Coiled coil</keyword>
<feature type="domain" description="Ig-like" evidence="10">
    <location>
        <begin position="1840"/>
        <end position="1932"/>
    </location>
</feature>
<dbReference type="EnsemblMetazoa" id="AMEC003870-RA">
    <property type="protein sequence ID" value="AMEC003870-PA"/>
    <property type="gene ID" value="AMEC003870"/>
</dbReference>
<feature type="domain" description="Ig-like" evidence="10">
    <location>
        <begin position="2940"/>
        <end position="3030"/>
    </location>
</feature>
<dbReference type="CDD" id="cd13325">
    <property type="entry name" value="PH_unc89"/>
    <property type="match status" value="1"/>
</dbReference>
<feature type="compositionally biased region" description="Polar residues" evidence="8">
    <location>
        <begin position="1086"/>
        <end position="1103"/>
    </location>
</feature>
<feature type="compositionally biased region" description="Basic and acidic residues" evidence="8">
    <location>
        <begin position="923"/>
        <end position="940"/>
    </location>
</feature>
<dbReference type="InterPro" id="IPR001849">
    <property type="entry name" value="PH_domain"/>
</dbReference>
<evidence type="ECO:0000259" key="10">
    <source>
        <dbReference type="PROSITE" id="PS50835"/>
    </source>
</evidence>
<sequence>MLKYSTALGENVLDIQKALELMLSVPSRAANNKFLEAIEGFRGNLQKLGRVLAHEYFGVRDRENKIKERYLFLFKSRILVTKVKRLSDDRSIFIMKDIVRLPDCELRDIDTRAFELVPKGKGSDPVHLIAYSEEAKQRWIYEISEYANNAVALQEHSNDDLRLDPTQTNIDDSIIKLPQRIEAHKTDENIKPSDIADSYVVFKHKTSRDESHQALQKIQYLQQQQQQHLPQQLGESAEPAVVVVEEEEEKSASVQERLAAFEVKKSAKKLDLTHTKQQEAIAVASSVVQSETKTASSSSSSVSVTSSSVSVKEEQHERSVAVKRQQELQQLESKYTAHIQQAKELVKESIEATIKSEAEPKPEPTSADSPQTESLSKIQQIESKYAALKARQQQQLQEIKAAEVTTETTVTVAQQQQTQTPSAEEPQSKIAQIEAKYAFKRQQSLSVDESLNSKLPVPLKKEAEVQSTVKVAKQETTATKTEQVTKTSEVKAAEIKSAEAVKVQETVKVEQKEVKESKKKIPEPIKLTEQVTKTVGDKGPDSPKKGKTPKTPKSPSPKKEAVPFKPKPEEPKKIVEPAKTVPAKPAEPTKPQKSVEASKPAKPVNDDKPVEQSKPAEAVKTSKPVESPKPVETPKPAEPVKTVKPAEPAKPVEPVKTEKSSEEPKNLAEPAKTVKPAESPKAAEPVKVEKPAEPAKLVEPVKTTKTSEPTKPSEPVKPAEPVKVEKTAEPAKPVEPVKTTKTPEPTKPTEPAKPVKPADPVKVEKPSEPTKTAKLAEPAKPSPPSKIPEPTKPSKPAEPIAKPVEQAKATPEPPKKVASEPVKVEAPKATQPAKAPEPVKAPEQTKPTETPKPVQEPAKTAEPTKPLANKPAESPKVAEPAKVEEQPARRPDSPKSAKKASSPKKTSPPKEPKKAPEPAVPKPVEKKTESVKVQEQKKTETTTATVQKASESVKQVETVTTRKGRTTPAAVSDDASPVEGAVEQKSREEALNRKLEEIYAREKATLAEAKRIRELEEQEIRRKFEQRSIREIQQIKETATEFLQQIAATRNLVQSVLETSTEPRVPQVTKAATSAAASGGEGNNSQPSSGAGQEGSSDQSAQEAGSGGDQGAAPNQSEQSAGEQGGSAGNNNGNDGNGDREDKKRTPPPLQLPTFFDPPPPPVYQATIEVFIKKERPPPPPPPKITRKLVVNTDELERKTQAFFDGEINEPDPDFSIAAAHRKLKGIKNICKKADETVLYAEDTIVKAEQGEFDSIVIPEPEEDKRPREPVYEYQYTVEDPVTGARVCTADPNLVLIEKELRMEDHYGSAHSRYSSSRLSSRRSHTSEAHEKELAAIETRHVSKMSTTNTKKIRVPTNIRPHFIKPIRGLTVEPGENAKFTVQVDEMSNMQWLKDNKPLDDRLADRVITKENDDLTYSLEIQHCREQDSGIYTARAINGTENASCTAQLIVETLTPEQRKAMSESNSPVFSVQLKDTEVIEKTYLTFMVKVKGDPAPKVRFCKDDKEILDTDKRMKINRDRADIGYYELIIPEVHKGDCGVYSCTAWNKFGTTKTEAQLLVADQLDLFSELDNLDDKTKFVWKKNGVAFDPEERFKVLMADDSDSLALVFQHVKPEDAGLYTCVAATSSGNIQCSAELTVQGQVNQLIQEPSKPHLEVESREALARIGGKALLEMKVKGYPKPEIVWRHEGTIIEPGGRYKFLYEDAESVSLVIKDVQPSDAGAYSIVAQNELGEDSTFINLVVKTPPTITKPHDMAAMVNEQYKMSIEVNAVPAATVRFFRNGKEIREDDRIKFLTAENYYIIKFNHTVLEDAGNYSIIAMNEISQASEFWEFTINSPPRTTLRLQEETIVNEKEDIELVVKAESNPAPIVRWYKDGKEVVADGKRVVIIAEDGRYVLKIHAANRDDTALYTADIINDYGTVTEKSQVNVSTKSKVREQLTALTCKEGETNVMLEVKADGYPRPKVQWYIDDVEITESRNEYKFQEDGLYYQLVLKEVKAEMQGVYKARFTNELGTDETSAMTTVQCSPKVRKPLVDTDVDENTTLTLEVEIYAEPVPEVTWFKNGQPIQTDARLTIKRDSQRVENYTLSLTMVRGADSGDYEVRAVNSMGTATTKGRVVVQKEQADGEPPVVIEEEALVTETVAIEVEETVLQVQSQEEAEQIVEEPAEEEVQPNVVTVEMSEEVTLVQEVVSEVTIAAPIAVPEQVPETIEDVPAPVQKAPEPISEQEEAIVASPGENAEAHRMISECMKIGQHGETIMVSVCTEESHAAIVTGPEESHSIHQMRATTVIFEEDSGSPIEVMQKIIYPNKPHASALHVEEIDTITFTSPEQKRQYQSQQSASDAATRTFIEEFESDNDSAGGKGKLSRGVSINSASEDELQLLSRQASRTESIPATPTNATLDKSELEKETISQESCEEPKVEAVKVEDVPDSPRKGNLLESGTYEERAGKRSIEKKVSFEDELSPQQGKTLERQEVIDNEPEQPEPVKEEVVEKRSASSKALAKEPIVDGTVEEGAENAVITEESQEPARPEASPEILKTDIADVTTFDSLPLIWTVEADGIPRPEVCWYHNDELVKSSDRIRITDSGTTYKIENRDVKEADAGEWKAVVKNRIGEKSLPAKLTVIPCKEYRRPKFMKGLQNISVHKNEPATLSVTLTSDPEPEITWLQNGNEVKADDYIVLKTEIKELEYNLKEITYTLHIDQARHYDTGDYTFQAKNKYDVSESNGRLDVLLKPEIENFRDTTVLPFTQGVFQVLVKANPKPKVTWTKDGLNLCNNDNCDVIADIEKEVYTLVIESCALAEHGTYTLTASNAQGETVATANLNVHTEKPKFTKEPDSLTVHDWADVYNKVVVQGVPRPAIQWLHNGTPLDTQEIDEESQEPKIKIVTSGDTEVTSELFITHFGPELQGEYSCLATSIGGETEAKFNIQVKNEQPVFGKGLERSLDLEEDDRLELRCIVDGSPLPKMTWYKDSNEIKADDHVKITYGHDGICRLVIDNVLPGDSGCYKLVLSNKSGDVTTQCGVAITPKQKPPVFVRPLQDHKLTVGDTLHMEAEIAGFPMPEVRWFKDGLPLRQIRGINFINQPDGLVGFIIDRVTAEDAGIYTCEVKNKNGEAKSASLTEIVPKGKKPQFVSELMNANIVEGFPIKLTVKVIGYPQPAVKFTHNGTLVAGDRYRITEEGEGAFTLALDKTTGTDCGEYQAIATNEHGETISAATVNILPTTDPSLPEEPPSFLGGLRDITADEGKELTFSARFAGNPAPEVIWTKDGEPLQPTGRVSVTCDGKSVGLTITPAEMSDSGEYACLMANPLGETETRAAAIVRKVFQKPNFVYPFSDMQQLPGLEAKFPAKLVGVPRPEVQWYKNESPIHPDDRYKMKYEGDCVCLYIKECAPEDTGLYSCTATNREGSSTIEAKLDVVTRIEKRDEPTPPSFMKKLNDMTLLDGMKGKLTVCVDGFPMPTVEWIRDGRRLVPSEKYRIEAEKNGLARLIVDDVQEEDLGRYSCKAVNNLGEAICHANLKFEPSDYRPRRRYVKGKGKDLLHTPPYPLTEKPIISKLSDRRLTLSWRPSMTTVPRYPVTYQLEMIELPDGEWHTTRSGIRGCSCEVRNLEPFREYKFRIRVENLYGVSDPSPYVQTYRQKLEPEPPVFYPYLGPGRDFRPDTSAHYPRDFDVERPGHRHQAQAPEFLRQEQPVQYGTKNHNVSLFWFVYGYPKPTMTYYFNDQIIEAGGRYSFSYTRNGQATLFINRMTDRDVGVYEAVATNEHGSVRQRVCLELGEYPRFLQRPEEVFIMGRRSGRVEAKITGVPFPDIKWYKDWQPIHESSRIKVRLRRKRDSCLVVRAQNRNYTIPIPCSDLIPKPIPIMESILISSL</sequence>
<feature type="compositionally biased region" description="Basic and acidic residues" evidence="8">
    <location>
        <begin position="508"/>
        <end position="523"/>
    </location>
</feature>
<feature type="domain" description="Ig-like" evidence="10">
    <location>
        <begin position="2638"/>
        <end position="2735"/>
    </location>
</feature>
<feature type="compositionally biased region" description="Basic and acidic residues" evidence="8">
    <location>
        <begin position="879"/>
        <end position="895"/>
    </location>
</feature>
<dbReference type="InterPro" id="IPR013098">
    <property type="entry name" value="Ig_I-set"/>
</dbReference>
<feature type="region of interest" description="Disordered" evidence="8">
    <location>
        <begin position="1059"/>
        <end position="1163"/>
    </location>
</feature>
<dbReference type="GO" id="GO:0045214">
    <property type="term" value="P:sarcomere organization"/>
    <property type="evidence" value="ECO:0007669"/>
    <property type="project" value="UniProtKB-ARBA"/>
</dbReference>
<dbReference type="Gene3D" id="2.30.29.30">
    <property type="entry name" value="Pleckstrin-homology domain (PH domain)/Phosphotyrosine-binding domain (PTB)"/>
    <property type="match status" value="1"/>
</dbReference>
<dbReference type="InterPro" id="IPR050958">
    <property type="entry name" value="Cell_Adh-Cytoskel_Orgn"/>
</dbReference>
<name>A0A182TKB2_9DIPT</name>
<dbReference type="InterPro" id="IPR055251">
    <property type="entry name" value="SOS1_NGEF_PH"/>
</dbReference>
<feature type="compositionally biased region" description="Polar residues" evidence="8">
    <location>
        <begin position="366"/>
        <end position="378"/>
    </location>
</feature>
<evidence type="ECO:0000259" key="11">
    <source>
        <dbReference type="PROSITE" id="PS50853"/>
    </source>
</evidence>
<evidence type="ECO:0000313" key="13">
    <source>
        <dbReference type="Proteomes" id="UP000075902"/>
    </source>
</evidence>
<feature type="compositionally biased region" description="Basic and acidic residues" evidence="8">
    <location>
        <begin position="2489"/>
        <end position="2511"/>
    </location>
</feature>
<feature type="compositionally biased region" description="Polar residues" evidence="8">
    <location>
        <begin position="950"/>
        <end position="961"/>
    </location>
</feature>
<feature type="compositionally biased region" description="Pro residues" evidence="8">
    <location>
        <begin position="1147"/>
        <end position="1163"/>
    </location>
</feature>
<dbReference type="PROSITE" id="PS50003">
    <property type="entry name" value="PH_DOMAIN"/>
    <property type="match status" value="1"/>
</dbReference>
<feature type="compositionally biased region" description="Basic and acidic residues" evidence="8">
    <location>
        <begin position="684"/>
        <end position="693"/>
    </location>
</feature>
<dbReference type="SMART" id="SM00233">
    <property type="entry name" value="PH"/>
    <property type="match status" value="1"/>
</dbReference>